<reference evidence="2 3" key="1">
    <citation type="submission" date="2015-08" db="EMBL/GenBank/DDBJ databases">
        <title>Ancestral chromatin configuration constrains chromatin evolution on differentiating sex chromosomes in Drosophila.</title>
        <authorList>
            <person name="Zhou Q."/>
            <person name="Bachtrog D."/>
        </authorList>
    </citation>
    <scope>NUCLEOTIDE SEQUENCE [LARGE SCALE GENOMIC DNA]</scope>
    <source>
        <tissue evidence="2">Whole larvae</tissue>
    </source>
</reference>
<protein>
    <submittedName>
        <fullName evidence="2">Maker465</fullName>
    </submittedName>
</protein>
<dbReference type="SMR" id="A0A0M4EQ98"/>
<keyword evidence="3" id="KW-1185">Reference proteome</keyword>
<dbReference type="InterPro" id="IPR036056">
    <property type="entry name" value="Fibrinogen-like_C"/>
</dbReference>
<dbReference type="Pfam" id="PF00147">
    <property type="entry name" value="Fibrinogen_C"/>
    <property type="match status" value="1"/>
</dbReference>
<feature type="domain" description="Fibrinogen C-terminal" evidence="1">
    <location>
        <begin position="5"/>
        <end position="214"/>
    </location>
</feature>
<evidence type="ECO:0000313" key="2">
    <source>
        <dbReference type="EMBL" id="ALC39150.1"/>
    </source>
</evidence>
<dbReference type="OrthoDB" id="6145874at2759"/>
<evidence type="ECO:0000313" key="3">
    <source>
        <dbReference type="Proteomes" id="UP000494163"/>
    </source>
</evidence>
<dbReference type="InterPro" id="IPR002181">
    <property type="entry name" value="Fibrinogen_a/b/g_C_dom"/>
</dbReference>
<proteinExistence type="predicted"/>
<dbReference type="SMART" id="SM00186">
    <property type="entry name" value="FBG"/>
    <property type="match status" value="1"/>
</dbReference>
<gene>
    <name evidence="2" type="ORF">Dbus_chr2Lg1235</name>
</gene>
<organism evidence="2 3">
    <name type="scientific">Drosophila busckii</name>
    <name type="common">Fruit fly</name>
    <dbReference type="NCBI Taxonomy" id="30019"/>
    <lineage>
        <taxon>Eukaryota</taxon>
        <taxon>Metazoa</taxon>
        <taxon>Ecdysozoa</taxon>
        <taxon>Arthropoda</taxon>
        <taxon>Hexapoda</taxon>
        <taxon>Insecta</taxon>
        <taxon>Pterygota</taxon>
        <taxon>Neoptera</taxon>
        <taxon>Endopterygota</taxon>
        <taxon>Diptera</taxon>
        <taxon>Brachycera</taxon>
        <taxon>Muscomorpha</taxon>
        <taxon>Ephydroidea</taxon>
        <taxon>Drosophilidae</taxon>
        <taxon>Drosophila</taxon>
    </lineage>
</organism>
<dbReference type="PROSITE" id="PS51406">
    <property type="entry name" value="FIBRINOGEN_C_2"/>
    <property type="match status" value="1"/>
</dbReference>
<dbReference type="SUPFAM" id="SSF56496">
    <property type="entry name" value="Fibrinogen C-terminal domain-like"/>
    <property type="match status" value="1"/>
</dbReference>
<name>A0A0M4EQ98_DROBS</name>
<dbReference type="Proteomes" id="UP000494163">
    <property type="component" value="Chromosome 2L"/>
</dbReference>
<dbReference type="AlphaFoldDB" id="A0A0M4EQ98"/>
<sequence length="221" mass="25721">MSSDQEKAYYPSSCPPWENIYTIQVPGVAPFNALCDSTLAGDGWLVVARRFDGSENFYRNWTMYKQGFGDLSREFFIGLDNLHAITASQAHELYIYIEDFEGQHRYALYSDFAISNENKLYEMQILGKYSGDAGDALRRHANQKFSTFDKRSNNCPIDRRGAWWYKDCADCNLFAMYMSGKFGTEFSFIGMSWDTWRDARYSLKVMQMMVRPKSNRVEKKL</sequence>
<dbReference type="PANTHER" id="PTHR19143:SF458">
    <property type="entry name" value="FIBRINOGEN C-TERMINAL DOMAIN-CONTAINING PROTEIN-RELATED"/>
    <property type="match status" value="1"/>
</dbReference>
<dbReference type="Gene3D" id="3.90.215.10">
    <property type="entry name" value="Gamma Fibrinogen, chain A, domain 1"/>
    <property type="match status" value="1"/>
</dbReference>
<dbReference type="InterPro" id="IPR050373">
    <property type="entry name" value="Fibrinogen_C-term_domain"/>
</dbReference>
<accession>A0A0M4EQ98</accession>
<dbReference type="InterPro" id="IPR014716">
    <property type="entry name" value="Fibrinogen_a/b/g_C_1"/>
</dbReference>
<dbReference type="STRING" id="30019.A0A0M4EQ98"/>
<dbReference type="PANTHER" id="PTHR19143">
    <property type="entry name" value="FIBRINOGEN/TENASCIN/ANGIOPOEITIN"/>
    <property type="match status" value="1"/>
</dbReference>
<dbReference type="CDD" id="cd00087">
    <property type="entry name" value="FReD"/>
    <property type="match status" value="1"/>
</dbReference>
<dbReference type="EMBL" id="CP012523">
    <property type="protein sequence ID" value="ALC39150.1"/>
    <property type="molecule type" value="Genomic_DNA"/>
</dbReference>
<dbReference type="OMA" id="CLTISEC"/>
<dbReference type="GO" id="GO:0005615">
    <property type="term" value="C:extracellular space"/>
    <property type="evidence" value="ECO:0007669"/>
    <property type="project" value="TreeGrafter"/>
</dbReference>
<evidence type="ECO:0000259" key="1">
    <source>
        <dbReference type="PROSITE" id="PS51406"/>
    </source>
</evidence>